<dbReference type="InterPro" id="IPR023213">
    <property type="entry name" value="CAT-like_dom_sf"/>
</dbReference>
<feature type="domain" description="Carrier" evidence="8">
    <location>
        <begin position="776"/>
        <end position="851"/>
    </location>
</feature>
<dbReference type="Gene3D" id="2.30.38.10">
    <property type="entry name" value="Luciferase, Domain 3"/>
    <property type="match status" value="1"/>
</dbReference>
<dbReference type="InterPro" id="IPR010071">
    <property type="entry name" value="AA_adenyl_dom"/>
</dbReference>
<evidence type="ECO:0000256" key="5">
    <source>
        <dbReference type="ARBA" id="ARBA00022737"/>
    </source>
</evidence>
<dbReference type="SUPFAM" id="SSF56801">
    <property type="entry name" value="Acetyl-CoA synthetase-like"/>
    <property type="match status" value="1"/>
</dbReference>
<dbReference type="PANTHER" id="PTHR45527">
    <property type="entry name" value="NONRIBOSOMAL PEPTIDE SYNTHETASE"/>
    <property type="match status" value="1"/>
</dbReference>
<dbReference type="Pfam" id="PF13193">
    <property type="entry name" value="AMP-binding_C"/>
    <property type="match status" value="1"/>
</dbReference>
<evidence type="ECO:0000259" key="8">
    <source>
        <dbReference type="PROSITE" id="PS50075"/>
    </source>
</evidence>
<comment type="similarity">
    <text evidence="2">Belongs to the ATP-dependent AMP-binding enzyme family.</text>
</comment>
<evidence type="ECO:0000256" key="2">
    <source>
        <dbReference type="ARBA" id="ARBA00006432"/>
    </source>
</evidence>
<dbReference type="Proteomes" id="UP001597497">
    <property type="component" value="Unassembled WGS sequence"/>
</dbReference>
<dbReference type="InterPro" id="IPR025110">
    <property type="entry name" value="AMP-bd_C"/>
</dbReference>
<dbReference type="RefSeq" id="WP_379930654.1">
    <property type="nucleotide sequence ID" value="NZ_JBHUMM010000043.1"/>
</dbReference>
<evidence type="ECO:0000313" key="9">
    <source>
        <dbReference type="EMBL" id="MFD2673097.1"/>
    </source>
</evidence>
<evidence type="ECO:0000256" key="4">
    <source>
        <dbReference type="ARBA" id="ARBA00022553"/>
    </source>
</evidence>
<dbReference type="Gene3D" id="3.30.300.30">
    <property type="match status" value="1"/>
</dbReference>
<evidence type="ECO:0000256" key="1">
    <source>
        <dbReference type="ARBA" id="ARBA00001957"/>
    </source>
</evidence>
<keyword evidence="3" id="KW-0596">Phosphopantetheine</keyword>
<dbReference type="InterPro" id="IPR020845">
    <property type="entry name" value="AMP-binding_CS"/>
</dbReference>
<evidence type="ECO:0000256" key="3">
    <source>
        <dbReference type="ARBA" id="ARBA00022450"/>
    </source>
</evidence>
<reference evidence="10" key="1">
    <citation type="journal article" date="2019" name="Int. J. Syst. Evol. Microbiol.">
        <title>The Global Catalogue of Microorganisms (GCM) 10K type strain sequencing project: providing services to taxonomists for standard genome sequencing and annotation.</title>
        <authorList>
            <consortium name="The Broad Institute Genomics Platform"/>
            <consortium name="The Broad Institute Genome Sequencing Center for Infectious Disease"/>
            <person name="Wu L."/>
            <person name="Ma J."/>
        </authorList>
    </citation>
    <scope>NUCLEOTIDE SEQUENCE [LARGE SCALE GENOMIC DNA]</scope>
    <source>
        <strain evidence="10">KCTC 33676</strain>
    </source>
</reference>
<dbReference type="InterPro" id="IPR000873">
    <property type="entry name" value="AMP-dep_synth/lig_dom"/>
</dbReference>
<dbReference type="Pfam" id="PF00668">
    <property type="entry name" value="Condensation"/>
    <property type="match status" value="2"/>
</dbReference>
<evidence type="ECO:0000256" key="7">
    <source>
        <dbReference type="ARBA" id="ARBA00023268"/>
    </source>
</evidence>
<accession>A0ABW5RDG3</accession>
<proteinExistence type="inferred from homology"/>
<comment type="caution">
    <text evidence="9">The sequence shown here is derived from an EMBL/GenBank/DDBJ whole genome shotgun (WGS) entry which is preliminary data.</text>
</comment>
<dbReference type="SMART" id="SM00823">
    <property type="entry name" value="PKS_PP"/>
    <property type="match status" value="1"/>
</dbReference>
<dbReference type="Pfam" id="PF00501">
    <property type="entry name" value="AMP-binding"/>
    <property type="match status" value="1"/>
</dbReference>
<dbReference type="InterPro" id="IPR001242">
    <property type="entry name" value="Condensation_dom"/>
</dbReference>
<protein>
    <submittedName>
        <fullName evidence="9">Amino acid adenylation domain-containing protein</fullName>
    </submittedName>
</protein>
<dbReference type="InterPro" id="IPR009081">
    <property type="entry name" value="PP-bd_ACP"/>
</dbReference>
<dbReference type="CDD" id="cd19531">
    <property type="entry name" value="LCL_NRPS-like"/>
    <property type="match status" value="1"/>
</dbReference>
<dbReference type="Gene3D" id="3.30.559.10">
    <property type="entry name" value="Chloramphenicol acetyltransferase-like domain"/>
    <property type="match status" value="1"/>
</dbReference>
<dbReference type="Pfam" id="PF00550">
    <property type="entry name" value="PP-binding"/>
    <property type="match status" value="1"/>
</dbReference>
<keyword evidence="6" id="KW-0045">Antibiotic biosynthesis</keyword>
<dbReference type="SUPFAM" id="SSF47336">
    <property type="entry name" value="ACP-like"/>
    <property type="match status" value="1"/>
</dbReference>
<gene>
    <name evidence="9" type="ORF">ACFSUC_16115</name>
</gene>
<dbReference type="SUPFAM" id="SSF52777">
    <property type="entry name" value="CoA-dependent acyltransferases"/>
    <property type="match status" value="3"/>
</dbReference>
<name>A0ABW5RDG3_9BACL</name>
<organism evidence="9 10">
    <name type="scientific">Marinicrinis sediminis</name>
    <dbReference type="NCBI Taxonomy" id="1652465"/>
    <lineage>
        <taxon>Bacteria</taxon>
        <taxon>Bacillati</taxon>
        <taxon>Bacillota</taxon>
        <taxon>Bacilli</taxon>
        <taxon>Bacillales</taxon>
        <taxon>Paenibacillaceae</taxon>
    </lineage>
</organism>
<keyword evidence="4" id="KW-0597">Phosphoprotein</keyword>
<evidence type="ECO:0000313" key="10">
    <source>
        <dbReference type="Proteomes" id="UP001597497"/>
    </source>
</evidence>
<dbReference type="CDD" id="cd05930">
    <property type="entry name" value="A_NRPS"/>
    <property type="match status" value="1"/>
</dbReference>
<dbReference type="Gene3D" id="3.40.50.980">
    <property type="match status" value="2"/>
</dbReference>
<dbReference type="EMBL" id="JBHUMM010000043">
    <property type="protein sequence ID" value="MFD2673097.1"/>
    <property type="molecule type" value="Genomic_DNA"/>
</dbReference>
<keyword evidence="7" id="KW-0511">Multifunctional enzyme</keyword>
<evidence type="ECO:0000256" key="6">
    <source>
        <dbReference type="ARBA" id="ARBA00023194"/>
    </source>
</evidence>
<sequence length="1318" mass="149031">MSTHSHPTASQPLQLGDSFIPAREYWHDKLEGEWRSLPLHTDRVERETGGKPAYAQRHLGMEAEVASRLDALCKGKDLLTFVAFSAAVKILFSKLTGEKEVSIVSPVYNAYPDDRKHNFAVLLNTCLHGDWSFKQGLKEVNQTVSEAYKHQYYPIGSLTEELGIDFADAAKIVCDYDAIHDHPHLQTDLESMPYALRFQWAKQDNSYGVTLHYRTDLFQPASAEAMLGALAQLLGQASASPELLLRELELVGLEEQERMLEEQHDDQQPEWCDLTIPDLFREQVRLAPDHTALVFEESSWTYSQLDHWSDQWAALLHSRDVGKGAIVGLMMERSAEWVCAVLAVLKAGAAYLPLDPAYPEERLNHMLQDSGCELVLISDSLTARAAELGTDTPFLSVSELQSALQMADLTVLNTIEIQAGDLSYIIYTSGSTGKPKGVLLEHQGMVNLRESFIHLLDISSDDRIIQFASSSFDASAWETFMALLTGAQLHMVRKEIIEDFTSFTSYMQRQRITVATLPPTYAIHLDPASLPDMRLLVTAGSASSSELVERWQPHLQYVNAYGPTETTICATLWKADESTDHETMIPIGKPLLYTEVFILTADGQMVPPGLPGELCVSSRGLARGYHQRPELTEQVFVPHPFALCKRMYRTGDLAKYLPDGNIEYLGRLDHQVKIRGFRVEIGEIESRLQSLNGVTNSLVMDHQRSDGSAYLCGYVEGKQLTASQLQNGLLEKLPDYMIPEAWVIVDEMPLTPNGKMDRQALKELHQQQRESRVDLADGSETEQRLFTIWAQLLERHDFGLDDPFFEIGGQSLKAMTLIAEIHRTFQCQIRIPDLLEAQTIRSLAALIEARMSLSDSQPFNVAISKAPVQDTYPLSLAQTRLFILSQHEDTGLTYNVPTLLDFSGDLQQDKLQAAFEELVKRHESLRTTFEWAQGEPVQRIHSHIPVQVDVLEGTAAESRNKLQTYIQPFDLEKGPLFRVVLMHTGPEQGTLLIDMHHIITDGVSVGRLLEDLAALYEGTKLPELAIQYKDFAYWQQSHRESEVFQQDEQFWRQQFELPVEPLNLGQTYVPDKMMDTSGERLNQTLDATLTGKLRDFCQTHDVTLYMLLLGIYSCTLSKWSAQSDIVVGTPVAGRSLAELQDVVGMFVNILPLRTAISGEDSFSQTMQQVKNHVWQAFEHQDYPFDELVRKLQVKRVQGRNPLFDASFALQNMSFPEMRFGDVKLAPQPVPLSVAKFDLTLWAVETETEIELELEYAIYRFKKETVESFFQAFMTVLEQVVEHPERPLKEVDIVDEATKQSVMKSIQQVEEVMDIDFDF</sequence>
<dbReference type="InterPro" id="IPR020806">
    <property type="entry name" value="PKS_PP-bd"/>
</dbReference>
<dbReference type="NCBIfam" id="TIGR01733">
    <property type="entry name" value="AA-adenyl-dom"/>
    <property type="match status" value="1"/>
</dbReference>
<dbReference type="InterPro" id="IPR045851">
    <property type="entry name" value="AMP-bd_C_sf"/>
</dbReference>
<keyword evidence="10" id="KW-1185">Reference proteome</keyword>
<keyword evidence="5" id="KW-0677">Repeat</keyword>
<dbReference type="PANTHER" id="PTHR45527:SF1">
    <property type="entry name" value="FATTY ACID SYNTHASE"/>
    <property type="match status" value="1"/>
</dbReference>
<dbReference type="InterPro" id="IPR036736">
    <property type="entry name" value="ACP-like_sf"/>
</dbReference>
<dbReference type="Gene3D" id="3.30.559.30">
    <property type="entry name" value="Nonribosomal peptide synthetase, condensation domain"/>
    <property type="match status" value="2"/>
</dbReference>
<comment type="cofactor">
    <cofactor evidence="1">
        <name>pantetheine 4'-phosphate</name>
        <dbReference type="ChEBI" id="CHEBI:47942"/>
    </cofactor>
</comment>
<dbReference type="PROSITE" id="PS00455">
    <property type="entry name" value="AMP_BINDING"/>
    <property type="match status" value="1"/>
</dbReference>
<dbReference type="PROSITE" id="PS50075">
    <property type="entry name" value="CARRIER"/>
    <property type="match status" value="1"/>
</dbReference>
<dbReference type="Gene3D" id="1.10.1200.10">
    <property type="entry name" value="ACP-like"/>
    <property type="match status" value="1"/>
</dbReference>